<proteinExistence type="predicted"/>
<dbReference type="PROSITE" id="PS51819">
    <property type="entry name" value="VOC"/>
    <property type="match status" value="1"/>
</dbReference>
<evidence type="ECO:0000313" key="3">
    <source>
        <dbReference type="Proteomes" id="UP001551695"/>
    </source>
</evidence>
<dbReference type="Gene3D" id="3.10.180.10">
    <property type="entry name" value="2,3-Dihydroxybiphenyl 1,2-Dioxygenase, domain 1"/>
    <property type="match status" value="1"/>
</dbReference>
<accession>A0ABV3FVF3</accession>
<protein>
    <submittedName>
        <fullName evidence="2">VOC family protein</fullName>
    </submittedName>
</protein>
<evidence type="ECO:0000313" key="2">
    <source>
        <dbReference type="EMBL" id="MEV0709250.1"/>
    </source>
</evidence>
<evidence type="ECO:0000259" key="1">
    <source>
        <dbReference type="PROSITE" id="PS51819"/>
    </source>
</evidence>
<dbReference type="InterPro" id="IPR037523">
    <property type="entry name" value="VOC_core"/>
</dbReference>
<dbReference type="PANTHER" id="PTHR21366">
    <property type="entry name" value="GLYOXALASE FAMILY PROTEIN"/>
    <property type="match status" value="1"/>
</dbReference>
<dbReference type="RefSeq" id="WP_357784580.1">
    <property type="nucleotide sequence ID" value="NZ_JBFAKC010000006.1"/>
</dbReference>
<keyword evidence="3" id="KW-1185">Reference proteome</keyword>
<feature type="domain" description="VOC" evidence="1">
    <location>
        <begin position="7"/>
        <end position="137"/>
    </location>
</feature>
<dbReference type="SUPFAM" id="SSF54593">
    <property type="entry name" value="Glyoxalase/Bleomycin resistance protein/Dihydroxybiphenyl dioxygenase"/>
    <property type="match status" value="1"/>
</dbReference>
<sequence length="138" mass="15552">MSIAATSFDHVRLTVSDIERSRKFYDLVFGWPVYLEVPVDADDATREKFWFLFGGVLYRVSDTQLLGLRPVAEDGFHEDRCGLDHLAFTLPDRAALEAAVALLDEHGIEHEPVKELGVMAILEFRDPDNIALELVVHA</sequence>
<reference evidence="2 3" key="1">
    <citation type="submission" date="2024-06" db="EMBL/GenBank/DDBJ databases">
        <title>The Natural Products Discovery Center: Release of the First 8490 Sequenced Strains for Exploring Actinobacteria Biosynthetic Diversity.</title>
        <authorList>
            <person name="Kalkreuter E."/>
            <person name="Kautsar S.A."/>
            <person name="Yang D."/>
            <person name="Bader C.D."/>
            <person name="Teijaro C.N."/>
            <person name="Fluegel L."/>
            <person name="Davis C.M."/>
            <person name="Simpson J.R."/>
            <person name="Lauterbach L."/>
            <person name="Steele A.D."/>
            <person name="Gui C."/>
            <person name="Meng S."/>
            <person name="Li G."/>
            <person name="Viehrig K."/>
            <person name="Ye F."/>
            <person name="Su P."/>
            <person name="Kiefer A.F."/>
            <person name="Nichols A."/>
            <person name="Cepeda A.J."/>
            <person name="Yan W."/>
            <person name="Fan B."/>
            <person name="Jiang Y."/>
            <person name="Adhikari A."/>
            <person name="Zheng C.-J."/>
            <person name="Schuster L."/>
            <person name="Cowan T.M."/>
            <person name="Smanski M.J."/>
            <person name="Chevrette M.G."/>
            <person name="De Carvalho L.P.S."/>
            <person name="Shen B."/>
        </authorList>
    </citation>
    <scope>NUCLEOTIDE SEQUENCE [LARGE SCALE GENOMIC DNA]</scope>
    <source>
        <strain evidence="2 3">NPDC050403</strain>
    </source>
</reference>
<dbReference type="InterPro" id="IPR050383">
    <property type="entry name" value="GlyoxalaseI/FosfomycinResist"/>
</dbReference>
<gene>
    <name evidence="2" type="ORF">AB0I48_16945</name>
</gene>
<dbReference type="InterPro" id="IPR004360">
    <property type="entry name" value="Glyas_Fos-R_dOase_dom"/>
</dbReference>
<comment type="caution">
    <text evidence="2">The sequence shown here is derived from an EMBL/GenBank/DDBJ whole genome shotgun (WGS) entry which is preliminary data.</text>
</comment>
<dbReference type="Pfam" id="PF00903">
    <property type="entry name" value="Glyoxalase"/>
    <property type="match status" value="1"/>
</dbReference>
<dbReference type="Proteomes" id="UP001551695">
    <property type="component" value="Unassembled WGS sequence"/>
</dbReference>
<name>A0ABV3FVF3_9NOCA</name>
<organism evidence="2 3">
    <name type="scientific">Nocardia aurea</name>
    <dbReference type="NCBI Taxonomy" id="2144174"/>
    <lineage>
        <taxon>Bacteria</taxon>
        <taxon>Bacillati</taxon>
        <taxon>Actinomycetota</taxon>
        <taxon>Actinomycetes</taxon>
        <taxon>Mycobacteriales</taxon>
        <taxon>Nocardiaceae</taxon>
        <taxon>Nocardia</taxon>
    </lineage>
</organism>
<dbReference type="InterPro" id="IPR029068">
    <property type="entry name" value="Glyas_Bleomycin-R_OHBP_Dase"/>
</dbReference>
<dbReference type="EMBL" id="JBFAKC010000006">
    <property type="protein sequence ID" value="MEV0709250.1"/>
    <property type="molecule type" value="Genomic_DNA"/>
</dbReference>